<dbReference type="EMBL" id="SRRZ01000128">
    <property type="protein sequence ID" value="NQE37403.1"/>
    <property type="molecule type" value="Genomic_DNA"/>
</dbReference>
<proteinExistence type="predicted"/>
<reference evidence="1 2" key="1">
    <citation type="journal article" date="2020" name="Sci. Rep.">
        <title>A novel cyanobacterial geosmin producer, revising GeoA distribution and dispersion patterns in Bacteria.</title>
        <authorList>
            <person name="Churro C."/>
            <person name="Semedo-Aguiar A.P."/>
            <person name="Silva A.D."/>
            <person name="Pereira-Leal J.B."/>
            <person name="Leite R.B."/>
        </authorList>
    </citation>
    <scope>NUCLEOTIDE SEQUENCE [LARGE SCALE GENOMIC DNA]</scope>
    <source>
        <strain evidence="1 2">IPMA8</strain>
    </source>
</reference>
<comment type="caution">
    <text evidence="1">The sequence shown here is derived from an EMBL/GenBank/DDBJ whole genome shotgun (WGS) entry which is preliminary data.</text>
</comment>
<gene>
    <name evidence="1" type="ORF">E5S67_05174</name>
</gene>
<accession>A0ABX2D4G3</accession>
<evidence type="ECO:0000313" key="1">
    <source>
        <dbReference type="EMBL" id="NQE37403.1"/>
    </source>
</evidence>
<name>A0ABX2D4G3_9CYAN</name>
<organism evidence="1 2">
    <name type="scientific">Microcoleus asticus IPMA8</name>
    <dbReference type="NCBI Taxonomy" id="2563858"/>
    <lineage>
        <taxon>Bacteria</taxon>
        <taxon>Bacillati</taxon>
        <taxon>Cyanobacteriota</taxon>
        <taxon>Cyanophyceae</taxon>
        <taxon>Oscillatoriophycideae</taxon>
        <taxon>Oscillatoriales</taxon>
        <taxon>Microcoleaceae</taxon>
        <taxon>Microcoleus</taxon>
        <taxon>Microcoleus asticus</taxon>
    </lineage>
</organism>
<evidence type="ECO:0000313" key="2">
    <source>
        <dbReference type="Proteomes" id="UP000702425"/>
    </source>
</evidence>
<keyword evidence="2" id="KW-1185">Reference proteome</keyword>
<dbReference type="RefSeq" id="WP_216670718.1">
    <property type="nucleotide sequence ID" value="NZ_SRRZ01000128.1"/>
</dbReference>
<dbReference type="Proteomes" id="UP000702425">
    <property type="component" value="Unassembled WGS sequence"/>
</dbReference>
<protein>
    <submittedName>
        <fullName evidence="1">Uncharacterized protein</fullName>
    </submittedName>
</protein>
<sequence length="60" mass="7227">MLTIETQTVDREAIIPVFWRRTLKHPVVMLRSRQRKNVVDKEAVLHGRDRQVNILRWTGY</sequence>